<evidence type="ECO:0000256" key="1">
    <source>
        <dbReference type="SAM" id="Phobius"/>
    </source>
</evidence>
<sequence length="135" mass="15151">MDQFTVPQFIEHKAKIVGPLTFQQFIFVGLAAAICFFFYFTLPFYFFILATIVIMLGGVALAFVKIGGRSLPVILKNFFFFSLSPKIYLWKKKTGGLPPKLIEKAPEAKEEVPVPTIAGKSRLNTLSTQVEIKTK</sequence>
<evidence type="ECO:0000313" key="3">
    <source>
        <dbReference type="Proteomes" id="UP000229675"/>
    </source>
</evidence>
<keyword evidence="1" id="KW-0472">Membrane</keyword>
<gene>
    <name evidence="2" type="ORF">COT59_00885</name>
</gene>
<dbReference type="InterPro" id="IPR024414">
    <property type="entry name" value="Uncharacterised_PrgI"/>
</dbReference>
<keyword evidence="1" id="KW-1133">Transmembrane helix</keyword>
<feature type="transmembrane region" description="Helical" evidence="1">
    <location>
        <begin position="45"/>
        <end position="64"/>
    </location>
</feature>
<proteinExistence type="predicted"/>
<evidence type="ECO:0008006" key="4">
    <source>
        <dbReference type="Google" id="ProtNLM"/>
    </source>
</evidence>
<dbReference type="Pfam" id="PF12666">
    <property type="entry name" value="PrgI"/>
    <property type="match status" value="1"/>
</dbReference>
<dbReference type="AlphaFoldDB" id="A0A2H0WXJ4"/>
<name>A0A2H0WXJ4_9BACT</name>
<protein>
    <recommendedName>
        <fullName evidence="4">PrgI family protein</fullName>
    </recommendedName>
</protein>
<reference evidence="3" key="1">
    <citation type="submission" date="2017-09" db="EMBL/GenBank/DDBJ databases">
        <title>Depth-based differentiation of microbial function through sediment-hosted aquifers and enrichment of novel symbionts in the deep terrestrial subsurface.</title>
        <authorList>
            <person name="Probst A.J."/>
            <person name="Ladd B."/>
            <person name="Jarett J.K."/>
            <person name="Geller-Mcgrath D.E."/>
            <person name="Sieber C.M.K."/>
            <person name="Emerson J.B."/>
            <person name="Anantharaman K."/>
            <person name="Thomas B.C."/>
            <person name="Malmstrom R."/>
            <person name="Stieglmeier M."/>
            <person name="Klingl A."/>
            <person name="Woyke T."/>
            <person name="Ryan C.M."/>
            <person name="Banfield J.F."/>
        </authorList>
    </citation>
    <scope>NUCLEOTIDE SEQUENCE [LARGE SCALE GENOMIC DNA]</scope>
</reference>
<accession>A0A2H0WXJ4</accession>
<dbReference type="Proteomes" id="UP000229675">
    <property type="component" value="Unassembled WGS sequence"/>
</dbReference>
<comment type="caution">
    <text evidence="2">The sequence shown here is derived from an EMBL/GenBank/DDBJ whole genome shotgun (WGS) entry which is preliminary data.</text>
</comment>
<organism evidence="2 3">
    <name type="scientific">Candidatus Nealsonbacteria bacterium CG09_land_8_20_14_0_10_42_14</name>
    <dbReference type="NCBI Taxonomy" id="1974707"/>
    <lineage>
        <taxon>Bacteria</taxon>
        <taxon>Candidatus Nealsoniibacteriota</taxon>
    </lineage>
</organism>
<keyword evidence="1" id="KW-0812">Transmembrane</keyword>
<evidence type="ECO:0000313" key="2">
    <source>
        <dbReference type="EMBL" id="PIS17394.1"/>
    </source>
</evidence>
<feature type="transmembrane region" description="Helical" evidence="1">
    <location>
        <begin position="20"/>
        <end position="39"/>
    </location>
</feature>
<dbReference type="EMBL" id="PEZD01000021">
    <property type="protein sequence ID" value="PIS17394.1"/>
    <property type="molecule type" value="Genomic_DNA"/>
</dbReference>